<feature type="domain" description="LexA repressor DNA-binding" evidence="1">
    <location>
        <begin position="5"/>
        <end position="68"/>
    </location>
</feature>
<dbReference type="GO" id="GO:0006508">
    <property type="term" value="P:proteolysis"/>
    <property type="evidence" value="ECO:0007669"/>
    <property type="project" value="InterPro"/>
</dbReference>
<evidence type="ECO:0000313" key="2">
    <source>
        <dbReference type="EMBL" id="AKH47267.1"/>
    </source>
</evidence>
<proteinExistence type="predicted"/>
<dbReference type="InterPro" id="IPR006199">
    <property type="entry name" value="LexA_DNA-bd_dom"/>
</dbReference>
<dbReference type="GO" id="GO:0004252">
    <property type="term" value="F:serine-type endopeptidase activity"/>
    <property type="evidence" value="ECO:0007669"/>
    <property type="project" value="InterPro"/>
</dbReference>
<evidence type="ECO:0000259" key="1">
    <source>
        <dbReference type="Pfam" id="PF01726"/>
    </source>
</evidence>
<dbReference type="SUPFAM" id="SSF46785">
    <property type="entry name" value="Winged helix' DNA-binding domain"/>
    <property type="match status" value="1"/>
</dbReference>
<dbReference type="InterPro" id="IPR036390">
    <property type="entry name" value="WH_DNA-bd_sf"/>
</dbReference>
<dbReference type="Pfam" id="PF01726">
    <property type="entry name" value="LexA_DNA_bind"/>
    <property type="match status" value="1"/>
</dbReference>
<dbReference type="Gene3D" id="1.10.10.10">
    <property type="entry name" value="Winged helix-like DNA-binding domain superfamily/Winged helix DNA-binding domain"/>
    <property type="match status" value="1"/>
</dbReference>
<accession>A0A0F7L750</accession>
<reference evidence="2" key="2">
    <citation type="submission" date="2015-03" db="EMBL/GenBank/DDBJ databases">
        <authorList>
            <person name="Chow C.-E.T."/>
            <person name="Winget D.M."/>
            <person name="White R.A.III."/>
            <person name="Hallam S.J."/>
            <person name="Suttle C.A."/>
        </authorList>
    </citation>
    <scope>NUCLEOTIDE SEQUENCE</scope>
    <source>
        <strain evidence="2">H4084944</strain>
    </source>
</reference>
<dbReference type="InterPro" id="IPR036388">
    <property type="entry name" value="WH-like_DNA-bd_sf"/>
</dbReference>
<protein>
    <recommendedName>
        <fullName evidence="1">LexA repressor DNA-binding domain-containing protein</fullName>
    </recommendedName>
</protein>
<name>A0A0F7L750_9VIRU</name>
<reference evidence="2" key="1">
    <citation type="journal article" date="2015" name="Front. Microbiol.">
        <title>Combining genomic sequencing methods to explore viral diversity and reveal potential virus-host interactions.</title>
        <authorList>
            <person name="Chow C.E."/>
            <person name="Winget D.M."/>
            <person name="White R.A.III."/>
            <person name="Hallam S.J."/>
            <person name="Suttle C.A."/>
        </authorList>
    </citation>
    <scope>NUCLEOTIDE SEQUENCE</scope>
    <source>
        <strain evidence="2">H4084944</strain>
    </source>
</reference>
<organism evidence="2">
    <name type="scientific">uncultured marine virus</name>
    <dbReference type="NCBI Taxonomy" id="186617"/>
    <lineage>
        <taxon>Viruses</taxon>
        <taxon>environmental samples</taxon>
    </lineage>
</organism>
<sequence>MTEPLFPKDVVLFNFIRSEIEAKHFAPTLQEMTQQMGIGPNSLQTIITRLRRLEANNLIERVPGRERGIVITGDLDGIGFTA</sequence>
<dbReference type="EMBL" id="KR029590">
    <property type="protein sequence ID" value="AKH47267.1"/>
    <property type="molecule type" value="Genomic_DNA"/>
</dbReference>